<evidence type="ECO:0000256" key="5">
    <source>
        <dbReference type="ARBA" id="ARBA00022794"/>
    </source>
</evidence>
<dbReference type="Pfam" id="PF00581">
    <property type="entry name" value="Rhodanese"/>
    <property type="match status" value="1"/>
</dbReference>
<dbReference type="SMART" id="SM00450">
    <property type="entry name" value="RHOD"/>
    <property type="match status" value="1"/>
</dbReference>
<evidence type="ECO:0000256" key="8">
    <source>
        <dbReference type="ARBA" id="ARBA00023212"/>
    </source>
</evidence>
<keyword evidence="4" id="KW-0963">Cytoplasm</keyword>
<evidence type="ECO:0000256" key="3">
    <source>
        <dbReference type="ARBA" id="ARBA00022448"/>
    </source>
</evidence>
<evidence type="ECO:0000259" key="11">
    <source>
        <dbReference type="PROSITE" id="PS50206"/>
    </source>
</evidence>
<dbReference type="InterPro" id="IPR051889">
    <property type="entry name" value="CEP41"/>
</dbReference>
<keyword evidence="7" id="KW-0969">Cilium</keyword>
<dbReference type="InterPro" id="IPR001763">
    <property type="entry name" value="Rhodanese-like_dom"/>
</dbReference>
<dbReference type="PANTHER" id="PTHR44390:SF1">
    <property type="entry name" value="CENTROSOMAL PROTEIN OF 41 KDA"/>
    <property type="match status" value="1"/>
</dbReference>
<protein>
    <recommendedName>
        <fullName evidence="11">Rhodanese domain-containing protein</fullName>
    </recommendedName>
</protein>
<dbReference type="CDD" id="cd00158">
    <property type="entry name" value="RHOD"/>
    <property type="match status" value="1"/>
</dbReference>
<name>A0ABR2Z5G0_9CHLO</name>
<keyword evidence="6" id="KW-0653">Protein transport</keyword>
<dbReference type="Gene3D" id="3.40.250.10">
    <property type="entry name" value="Rhodanese-like domain"/>
    <property type="match status" value="1"/>
</dbReference>
<feature type="domain" description="Rhodanese" evidence="11">
    <location>
        <begin position="83"/>
        <end position="173"/>
    </location>
</feature>
<dbReference type="Proteomes" id="UP001491310">
    <property type="component" value="Unassembled WGS sequence"/>
</dbReference>
<dbReference type="SUPFAM" id="SSF52821">
    <property type="entry name" value="Rhodanese/Cell cycle control phosphatase"/>
    <property type="match status" value="1"/>
</dbReference>
<evidence type="ECO:0000256" key="2">
    <source>
        <dbReference type="ARBA" id="ARBA00004300"/>
    </source>
</evidence>
<evidence type="ECO:0000256" key="7">
    <source>
        <dbReference type="ARBA" id="ARBA00023069"/>
    </source>
</evidence>
<evidence type="ECO:0000256" key="6">
    <source>
        <dbReference type="ARBA" id="ARBA00022927"/>
    </source>
</evidence>
<evidence type="ECO:0000313" key="13">
    <source>
        <dbReference type="Proteomes" id="UP001491310"/>
    </source>
</evidence>
<reference evidence="12 13" key="1">
    <citation type="journal article" date="2024" name="Nat. Commun.">
        <title>Phylogenomics reveals the evolutionary origins of lichenization in chlorophyte algae.</title>
        <authorList>
            <person name="Puginier C."/>
            <person name="Libourel C."/>
            <person name="Otte J."/>
            <person name="Skaloud P."/>
            <person name="Haon M."/>
            <person name="Grisel S."/>
            <person name="Petersen M."/>
            <person name="Berrin J.G."/>
            <person name="Delaux P.M."/>
            <person name="Dal Grande F."/>
            <person name="Keller J."/>
        </authorList>
    </citation>
    <scope>NUCLEOTIDE SEQUENCE [LARGE SCALE GENOMIC DNA]</scope>
    <source>
        <strain evidence="12 13">SAG 216-7</strain>
    </source>
</reference>
<evidence type="ECO:0000256" key="9">
    <source>
        <dbReference type="ARBA" id="ARBA00023273"/>
    </source>
</evidence>
<dbReference type="PANTHER" id="PTHR44390">
    <property type="entry name" value="CENTROSOMAL PROTEIN OF 41 KDA"/>
    <property type="match status" value="1"/>
</dbReference>
<sequence>MPSWTKSLAADVKEKRLPAPSDRYQSVRSVVDSGFNEIKLKQYLAEQRLHARFQRGENFSRIKASRMEDLLDSNTSDLECLTLDLRDEDDFAQFHIREAVSYPARKLSRAVNALSPEILAFMNAEQRIILVCDWDERIAAPAANLLFEKGADNVVLLSGGLKEVLAKCPETVEGSIPQPVLVVHTTAVCNWIF</sequence>
<evidence type="ECO:0000313" key="12">
    <source>
        <dbReference type="EMBL" id="KAK9919152.1"/>
    </source>
</evidence>
<proteinExistence type="inferred from homology"/>
<dbReference type="EMBL" id="JALJOT010000001">
    <property type="protein sequence ID" value="KAK9919152.1"/>
    <property type="molecule type" value="Genomic_DNA"/>
</dbReference>
<keyword evidence="5" id="KW-0970">Cilium biogenesis/degradation</keyword>
<keyword evidence="3" id="KW-0813">Transport</keyword>
<gene>
    <name evidence="12" type="ORF">WJX75_009740</name>
</gene>
<keyword evidence="8" id="KW-0206">Cytoskeleton</keyword>
<comment type="similarity">
    <text evidence="10">Belongs to the CEP41 family.</text>
</comment>
<keyword evidence="13" id="KW-1185">Reference proteome</keyword>
<evidence type="ECO:0000256" key="4">
    <source>
        <dbReference type="ARBA" id="ARBA00022490"/>
    </source>
</evidence>
<organism evidence="12 13">
    <name type="scientific">Coccomyxa subellipsoidea</name>
    <dbReference type="NCBI Taxonomy" id="248742"/>
    <lineage>
        <taxon>Eukaryota</taxon>
        <taxon>Viridiplantae</taxon>
        <taxon>Chlorophyta</taxon>
        <taxon>core chlorophytes</taxon>
        <taxon>Trebouxiophyceae</taxon>
        <taxon>Trebouxiophyceae incertae sedis</taxon>
        <taxon>Coccomyxaceae</taxon>
        <taxon>Coccomyxa</taxon>
    </lineage>
</organism>
<comment type="subcellular location">
    <subcellularLocation>
        <location evidence="1">Cytoplasm</location>
        <location evidence="1">Cytoskeleton</location>
        <location evidence="1">Cilium basal body</location>
    </subcellularLocation>
    <subcellularLocation>
        <location evidence="2">Cytoplasm</location>
        <location evidence="2">Cytoskeleton</location>
        <location evidence="2">Microtubule organizing center</location>
        <location evidence="2">Centrosome</location>
    </subcellularLocation>
</comment>
<comment type="caution">
    <text evidence="12">The sequence shown here is derived from an EMBL/GenBank/DDBJ whole genome shotgun (WGS) entry which is preliminary data.</text>
</comment>
<accession>A0ABR2Z5G0</accession>
<dbReference type="InterPro" id="IPR036873">
    <property type="entry name" value="Rhodanese-like_dom_sf"/>
</dbReference>
<evidence type="ECO:0000256" key="1">
    <source>
        <dbReference type="ARBA" id="ARBA00004120"/>
    </source>
</evidence>
<keyword evidence="9" id="KW-0966">Cell projection</keyword>
<evidence type="ECO:0000256" key="10">
    <source>
        <dbReference type="ARBA" id="ARBA00038465"/>
    </source>
</evidence>
<dbReference type="PROSITE" id="PS50206">
    <property type="entry name" value="RHODANESE_3"/>
    <property type="match status" value="1"/>
</dbReference>